<organism evidence="2 3">
    <name type="scientific">Pseudomonas fluorescens</name>
    <dbReference type="NCBI Taxonomy" id="294"/>
    <lineage>
        <taxon>Bacteria</taxon>
        <taxon>Pseudomonadati</taxon>
        <taxon>Pseudomonadota</taxon>
        <taxon>Gammaproteobacteria</taxon>
        <taxon>Pseudomonadales</taxon>
        <taxon>Pseudomonadaceae</taxon>
        <taxon>Pseudomonas</taxon>
    </lineage>
</organism>
<dbReference type="AlphaFoldDB" id="A0AAE2DHL9"/>
<feature type="coiled-coil region" evidence="1">
    <location>
        <begin position="50"/>
        <end position="84"/>
    </location>
</feature>
<proteinExistence type="predicted"/>
<evidence type="ECO:0000313" key="3">
    <source>
        <dbReference type="Proteomes" id="UP000031587"/>
    </source>
</evidence>
<dbReference type="EMBL" id="JTGH01000024">
    <property type="protein sequence ID" value="KIF56213.1"/>
    <property type="molecule type" value="Genomic_DNA"/>
</dbReference>
<evidence type="ECO:0000256" key="1">
    <source>
        <dbReference type="SAM" id="Coils"/>
    </source>
</evidence>
<dbReference type="Proteomes" id="UP000031587">
    <property type="component" value="Unassembled WGS sequence"/>
</dbReference>
<evidence type="ECO:0000313" key="2">
    <source>
        <dbReference type="EMBL" id="KIF56213.1"/>
    </source>
</evidence>
<accession>A0AAE2DHL9</accession>
<comment type="caution">
    <text evidence="2">The sequence shown here is derived from an EMBL/GenBank/DDBJ whole genome shotgun (WGS) entry which is preliminary data.</text>
</comment>
<dbReference type="RefSeq" id="WP_039772262.1">
    <property type="nucleotide sequence ID" value="NZ_JTGH01000024.1"/>
</dbReference>
<gene>
    <name evidence="2" type="ORF">QS95_25345</name>
</gene>
<name>A0AAE2DHL9_PSEFL</name>
<keyword evidence="1" id="KW-0175">Coiled coil</keyword>
<protein>
    <submittedName>
        <fullName evidence="2">Uncharacterized protein</fullName>
    </submittedName>
</protein>
<reference evidence="2 3" key="1">
    <citation type="submission" date="2014-11" db="EMBL/GenBank/DDBJ databases">
        <title>Draft genome sequence of Pseudomonas fluorescens strains SF4c SF39a.</title>
        <authorList>
            <person name="Underwood G.E."/>
            <person name="Ly L.K."/>
            <person name="Bitzer A.S."/>
            <person name="Godino A."/>
            <person name="Bucci V."/>
            <person name="Fischer S."/>
            <person name="Silby M.W."/>
        </authorList>
    </citation>
    <scope>NUCLEOTIDE SEQUENCE [LARGE SCALE GENOMIC DNA]</scope>
    <source>
        <strain evidence="2 3">SF4c</strain>
    </source>
</reference>
<sequence length="87" mass="10061">MTDITDQKKQAEAGFKNFHRSLCERFGYYHDEIDWQRDQVSLEEHIATQFNHVNAENAALRGQVESLQRAAGQLQEQVEALGVKVMR</sequence>